<sequence length="623" mass="67591">MKIGLIGNPNVGKSLIFSHLTGIGVEVSNYPGTTVDILSGVSCINRLPVEIIDLPGIYSLDGEGDEERLVRDMVLSHSFDVLVVILDAVHLERNLYLFLQVLEHRIPMIAVLNMADEAEKQEIQIDTHALSQITGVPVLLTSATLGKNIAEIIPVATTRASVGTYQVAYDRHIEAAIRTLMRVSDSGSSRVASLLALQGIGTDPSLLEAARTIAGELEEEHRMPVSSLLAGNRHHAASEIHHQVVSKASGKEMRGLDSWLLTPFPGVLIMAGILLSMLLAVFFIGSFFEELIVEACDIWVLGPLAGASLDPLVYELIFSFVIAIQAGLGIAFPFVFTFYLLMSVVEDTGYMSRIAFLADRIMHRFGLHGQAIIPMVLGLGCNVPAIMAIRQIGTKRERHIAAFLITMVPCSARTVIIAGIVSVFVGLYAALSIYLIIFSLILLSGLFLSKITPGTQLGMVLEVPPLRVPSPLMVLTRAWIHIREFLVIAMPLLIVSSIFLGLLGFYGVLDVIETATAPVVQGILGLPPFASTALLFGVLRKEMAFETLVVLAGTANLTEVMTRIQLYIFALVSTLFIPCVSTIAVLYREQGLKTAIQISLYTVFLGFIAGTVVHWISTLIPLF</sequence>
<dbReference type="InParanoid" id="Q2FMN5"/>
<evidence type="ECO:0000256" key="15">
    <source>
        <dbReference type="SAM" id="Phobius"/>
    </source>
</evidence>
<feature type="domain" description="FeoB-type G" evidence="16">
    <location>
        <begin position="1"/>
        <end position="162"/>
    </location>
</feature>
<feature type="binding site" evidence="13">
    <location>
        <begin position="53"/>
        <end position="56"/>
    </location>
    <ligand>
        <name>GTP</name>
        <dbReference type="ChEBI" id="CHEBI:37565"/>
        <label>1</label>
    </ligand>
</feature>
<dbReference type="InterPro" id="IPR003373">
    <property type="entry name" value="Fe2_transport_prot-B"/>
</dbReference>
<dbReference type="GO" id="GO:0015093">
    <property type="term" value="F:ferrous iron transmembrane transporter activity"/>
    <property type="evidence" value="ECO:0007669"/>
    <property type="project" value="UniProtKB-UniRule"/>
</dbReference>
<keyword evidence="8" id="KW-0408">Iron</keyword>
<dbReference type="InterPro" id="IPR050860">
    <property type="entry name" value="FeoB_GTPase"/>
</dbReference>
<dbReference type="HOGENOM" id="CLU_013350_6_0_2"/>
<accession>Q2FMN5</accession>
<dbReference type="NCBIfam" id="TIGR00437">
    <property type="entry name" value="feoB"/>
    <property type="match status" value="1"/>
</dbReference>
<evidence type="ECO:0000256" key="1">
    <source>
        <dbReference type="ARBA" id="ARBA00004651"/>
    </source>
</evidence>
<feature type="transmembrane region" description="Helical" evidence="15">
    <location>
        <begin position="427"/>
        <end position="449"/>
    </location>
</feature>
<gene>
    <name evidence="17" type="ordered locus">Mhun_0467</name>
</gene>
<keyword evidence="2" id="KW-0813">Transport</keyword>
<keyword evidence="4" id="KW-0410">Iron transport</keyword>
<dbReference type="PROSITE" id="PS51711">
    <property type="entry name" value="G_FEOB"/>
    <property type="match status" value="1"/>
</dbReference>
<keyword evidence="14" id="KW-0460">Magnesium</keyword>
<dbReference type="GO" id="GO:0005886">
    <property type="term" value="C:plasma membrane"/>
    <property type="evidence" value="ECO:0007669"/>
    <property type="project" value="UniProtKB-SubCell"/>
</dbReference>
<dbReference type="Pfam" id="PF07670">
    <property type="entry name" value="Gate"/>
    <property type="match status" value="2"/>
</dbReference>
<dbReference type="KEGG" id="mhu:Mhun_0467"/>
<feature type="binding site" evidence="13">
    <location>
        <begin position="142"/>
        <end position="144"/>
    </location>
    <ligand>
        <name>GTP</name>
        <dbReference type="ChEBI" id="CHEBI:37565"/>
        <label>1</label>
    </ligand>
</feature>
<dbReference type="CDD" id="cd01879">
    <property type="entry name" value="FeoB"/>
    <property type="match status" value="1"/>
</dbReference>
<evidence type="ECO:0000256" key="2">
    <source>
        <dbReference type="ARBA" id="ARBA00022448"/>
    </source>
</evidence>
<keyword evidence="6 13" id="KW-0547">Nucleotide-binding</keyword>
<evidence type="ECO:0000259" key="16">
    <source>
        <dbReference type="PROSITE" id="PS51711"/>
    </source>
</evidence>
<dbReference type="GeneID" id="3922169"/>
<feature type="transmembrane region" description="Helical" evidence="15">
    <location>
        <begin position="515"/>
        <end position="536"/>
    </location>
</feature>
<evidence type="ECO:0000256" key="6">
    <source>
        <dbReference type="ARBA" id="ARBA00022741"/>
    </source>
</evidence>
<feature type="binding site" evidence="14">
    <location>
        <position position="21"/>
    </location>
    <ligand>
        <name>Mg(2+)</name>
        <dbReference type="ChEBI" id="CHEBI:18420"/>
        <label>2</label>
    </ligand>
</feature>
<keyword evidence="9" id="KW-0406">Ion transport</keyword>
<feature type="binding site" evidence="13">
    <location>
        <begin position="32"/>
        <end position="36"/>
    </location>
    <ligand>
        <name>GTP</name>
        <dbReference type="ChEBI" id="CHEBI:37565"/>
        <label>1</label>
    </ligand>
</feature>
<feature type="transmembrane region" description="Helical" evidence="15">
    <location>
        <begin position="567"/>
        <end position="586"/>
    </location>
</feature>
<dbReference type="PANTHER" id="PTHR43185">
    <property type="entry name" value="FERROUS IRON TRANSPORT PROTEIN B"/>
    <property type="match status" value="1"/>
</dbReference>
<comment type="subcellular location">
    <subcellularLocation>
        <location evidence="1">Cell membrane</location>
        <topology evidence="1">Multi-pass membrane protein</topology>
    </subcellularLocation>
</comment>
<dbReference type="SUPFAM" id="SSF52540">
    <property type="entry name" value="P-loop containing nucleoside triphosphate hydrolases"/>
    <property type="match status" value="1"/>
</dbReference>
<dbReference type="PRINTS" id="PR00326">
    <property type="entry name" value="GTP1OBG"/>
</dbReference>
<protein>
    <recommendedName>
        <fullName evidence="12">Ferrous iron transport protein B</fullName>
    </recommendedName>
</protein>
<dbReference type="Proteomes" id="UP000001941">
    <property type="component" value="Chromosome"/>
</dbReference>
<evidence type="ECO:0000256" key="12">
    <source>
        <dbReference type="NCBIfam" id="TIGR00437"/>
    </source>
</evidence>
<proteinExistence type="predicted"/>
<feature type="transmembrane region" description="Helical" evidence="15">
    <location>
        <begin position="401"/>
        <end position="421"/>
    </location>
</feature>
<evidence type="ECO:0000256" key="7">
    <source>
        <dbReference type="ARBA" id="ARBA00022989"/>
    </source>
</evidence>
<dbReference type="EMBL" id="CP000254">
    <property type="protein sequence ID" value="ABD40229.1"/>
    <property type="molecule type" value="Genomic_DNA"/>
</dbReference>
<dbReference type="InterPro" id="IPR005225">
    <property type="entry name" value="Small_GTP-bd"/>
</dbReference>
<keyword evidence="3" id="KW-1003">Cell membrane</keyword>
<dbReference type="InterPro" id="IPR027417">
    <property type="entry name" value="P-loop_NTPase"/>
</dbReference>
<evidence type="ECO:0000256" key="5">
    <source>
        <dbReference type="ARBA" id="ARBA00022692"/>
    </source>
</evidence>
<evidence type="ECO:0000313" key="18">
    <source>
        <dbReference type="Proteomes" id="UP000001941"/>
    </source>
</evidence>
<evidence type="ECO:0000256" key="10">
    <source>
        <dbReference type="ARBA" id="ARBA00023134"/>
    </source>
</evidence>
<evidence type="ECO:0000313" key="17">
    <source>
        <dbReference type="EMBL" id="ABD40229.1"/>
    </source>
</evidence>
<evidence type="ECO:0000256" key="3">
    <source>
        <dbReference type="ARBA" id="ARBA00022475"/>
    </source>
</evidence>
<dbReference type="eggNOG" id="arCOG00359">
    <property type="taxonomic scope" value="Archaea"/>
</dbReference>
<evidence type="ECO:0000256" key="11">
    <source>
        <dbReference type="ARBA" id="ARBA00023136"/>
    </source>
</evidence>
<dbReference type="InterPro" id="IPR006073">
    <property type="entry name" value="GTP-bd"/>
</dbReference>
<evidence type="ECO:0000256" key="8">
    <source>
        <dbReference type="ARBA" id="ARBA00023004"/>
    </source>
</evidence>
<feature type="transmembrane region" description="Helical" evidence="15">
    <location>
        <begin position="485"/>
        <end position="509"/>
    </location>
</feature>
<organism evidence="17 18">
    <name type="scientific">Methanospirillum hungatei JF-1 (strain ATCC 27890 / DSM 864 / NBRC 100397 / JF-1)</name>
    <dbReference type="NCBI Taxonomy" id="323259"/>
    <lineage>
        <taxon>Archaea</taxon>
        <taxon>Methanobacteriati</taxon>
        <taxon>Methanobacteriota</taxon>
        <taxon>Stenosarchaea group</taxon>
        <taxon>Methanomicrobia</taxon>
        <taxon>Methanomicrobiales</taxon>
        <taxon>Methanospirillaceae</taxon>
        <taxon>Methanospirillum</taxon>
    </lineage>
</organism>
<keyword evidence="5 15" id="KW-0812">Transmembrane</keyword>
<keyword evidence="14" id="KW-0479">Metal-binding</keyword>
<dbReference type="STRING" id="323259.Mhun_0467"/>
<keyword evidence="7 15" id="KW-1133">Transmembrane helix</keyword>
<dbReference type="InterPro" id="IPR011640">
    <property type="entry name" value="Fe2_transport_prot_B_C"/>
</dbReference>
<feature type="binding site" evidence="13">
    <location>
        <begin position="7"/>
        <end position="14"/>
    </location>
    <ligand>
        <name>GTP</name>
        <dbReference type="ChEBI" id="CHEBI:37565"/>
        <label>1</label>
    </ligand>
</feature>
<dbReference type="Pfam" id="PF02421">
    <property type="entry name" value="FeoB_N"/>
    <property type="match status" value="1"/>
</dbReference>
<reference evidence="18" key="1">
    <citation type="journal article" date="2016" name="Stand. Genomic Sci.">
        <title>Complete genome sequence of Methanospirillum hungatei type strain JF1.</title>
        <authorList>
            <person name="Gunsalus R.P."/>
            <person name="Cook L.E."/>
            <person name="Crable B."/>
            <person name="Rohlin L."/>
            <person name="McDonald E."/>
            <person name="Mouttaki H."/>
            <person name="Sieber J.R."/>
            <person name="Poweleit N."/>
            <person name="Zhou H."/>
            <person name="Lapidus A.L."/>
            <person name="Daligault H.E."/>
            <person name="Land M."/>
            <person name="Gilna P."/>
            <person name="Ivanova N."/>
            <person name="Kyrpides N."/>
            <person name="Culley D.E."/>
            <person name="McInerney M.J."/>
        </authorList>
    </citation>
    <scope>NUCLEOTIDE SEQUENCE [LARGE SCALE GENOMIC DNA]</scope>
    <source>
        <strain evidence="18">ATCC 27890 / DSM 864 / NBRC 100397 / JF-1</strain>
    </source>
</reference>
<dbReference type="OrthoDB" id="85305at2157"/>
<dbReference type="InterPro" id="IPR030389">
    <property type="entry name" value="G_FEOB_dom"/>
</dbReference>
<dbReference type="RefSeq" id="WP_011447517.1">
    <property type="nucleotide sequence ID" value="NC_007796.1"/>
</dbReference>
<feature type="transmembrane region" description="Helical" evidence="15">
    <location>
        <begin position="598"/>
        <end position="617"/>
    </location>
</feature>
<dbReference type="GO" id="GO:0005525">
    <property type="term" value="F:GTP binding"/>
    <property type="evidence" value="ECO:0007669"/>
    <property type="project" value="UniProtKB-KW"/>
</dbReference>
<dbReference type="AlphaFoldDB" id="Q2FMN5"/>
<dbReference type="GO" id="GO:0046872">
    <property type="term" value="F:metal ion binding"/>
    <property type="evidence" value="ECO:0007669"/>
    <property type="project" value="UniProtKB-KW"/>
</dbReference>
<evidence type="ECO:0000256" key="14">
    <source>
        <dbReference type="PIRSR" id="PIRSR603373-2"/>
    </source>
</evidence>
<name>Q2FMN5_METHJ</name>
<feature type="binding site" evidence="13">
    <location>
        <begin position="113"/>
        <end position="116"/>
    </location>
    <ligand>
        <name>GTP</name>
        <dbReference type="ChEBI" id="CHEBI:37565"/>
        <label>1</label>
    </ligand>
</feature>
<keyword evidence="18" id="KW-1185">Reference proteome</keyword>
<evidence type="ECO:0000256" key="9">
    <source>
        <dbReference type="ARBA" id="ARBA00023065"/>
    </source>
</evidence>
<feature type="transmembrane region" description="Helical" evidence="15">
    <location>
        <begin position="316"/>
        <end position="342"/>
    </location>
</feature>
<keyword evidence="11 15" id="KW-0472">Membrane</keyword>
<evidence type="ECO:0000256" key="4">
    <source>
        <dbReference type="ARBA" id="ARBA00022496"/>
    </source>
</evidence>
<dbReference type="NCBIfam" id="TIGR00231">
    <property type="entry name" value="small_GTP"/>
    <property type="match status" value="1"/>
</dbReference>
<feature type="binding site" evidence="14">
    <location>
        <position position="22"/>
    </location>
    <ligand>
        <name>Mg(2+)</name>
        <dbReference type="ChEBI" id="CHEBI:18420"/>
        <label>1</label>
    </ligand>
</feature>
<dbReference type="Gene3D" id="3.40.50.300">
    <property type="entry name" value="P-loop containing nucleotide triphosphate hydrolases"/>
    <property type="match status" value="1"/>
</dbReference>
<dbReference type="PANTHER" id="PTHR43185:SF1">
    <property type="entry name" value="FE(2+) TRANSPORTER FEOB"/>
    <property type="match status" value="1"/>
</dbReference>
<evidence type="ECO:0000256" key="13">
    <source>
        <dbReference type="PIRSR" id="PIRSR603373-1"/>
    </source>
</evidence>
<dbReference type="Pfam" id="PF07664">
    <property type="entry name" value="FeoB_C"/>
    <property type="match status" value="1"/>
</dbReference>
<feature type="transmembrane region" description="Helical" evidence="15">
    <location>
        <begin position="371"/>
        <end position="389"/>
    </location>
</feature>
<dbReference type="InterPro" id="IPR011642">
    <property type="entry name" value="Gate_dom"/>
</dbReference>
<keyword evidence="10 13" id="KW-0342">GTP-binding</keyword>
<dbReference type="EnsemblBacteria" id="ABD40229">
    <property type="protein sequence ID" value="ABD40229"/>
    <property type="gene ID" value="Mhun_0467"/>
</dbReference>
<feature type="transmembrane region" description="Helical" evidence="15">
    <location>
        <begin position="259"/>
        <end position="285"/>
    </location>
</feature>